<evidence type="ECO:0000313" key="1">
    <source>
        <dbReference type="EMBL" id="KAF2716952.1"/>
    </source>
</evidence>
<name>A0A9P4UIK3_9PEZI</name>
<proteinExistence type="predicted"/>
<protein>
    <submittedName>
        <fullName evidence="1">Uncharacterized protein</fullName>
    </submittedName>
</protein>
<dbReference type="AlphaFoldDB" id="A0A9P4UIK3"/>
<comment type="caution">
    <text evidence="1">The sequence shown here is derived from an EMBL/GenBank/DDBJ whole genome shotgun (WGS) entry which is preliminary data.</text>
</comment>
<dbReference type="Proteomes" id="UP000799441">
    <property type="component" value="Unassembled WGS sequence"/>
</dbReference>
<accession>A0A9P4UIK3</accession>
<evidence type="ECO:0000313" key="2">
    <source>
        <dbReference type="Proteomes" id="UP000799441"/>
    </source>
</evidence>
<organism evidence="1 2">
    <name type="scientific">Polychaeton citri CBS 116435</name>
    <dbReference type="NCBI Taxonomy" id="1314669"/>
    <lineage>
        <taxon>Eukaryota</taxon>
        <taxon>Fungi</taxon>
        <taxon>Dikarya</taxon>
        <taxon>Ascomycota</taxon>
        <taxon>Pezizomycotina</taxon>
        <taxon>Dothideomycetes</taxon>
        <taxon>Dothideomycetidae</taxon>
        <taxon>Capnodiales</taxon>
        <taxon>Capnodiaceae</taxon>
        <taxon>Polychaeton</taxon>
    </lineage>
</organism>
<gene>
    <name evidence="1" type="ORF">K431DRAFT_167997</name>
</gene>
<dbReference type="EMBL" id="MU003856">
    <property type="protein sequence ID" value="KAF2716952.1"/>
    <property type="molecule type" value="Genomic_DNA"/>
</dbReference>
<reference evidence="1" key="1">
    <citation type="journal article" date="2020" name="Stud. Mycol.">
        <title>101 Dothideomycetes genomes: a test case for predicting lifestyles and emergence of pathogens.</title>
        <authorList>
            <person name="Haridas S."/>
            <person name="Albert R."/>
            <person name="Binder M."/>
            <person name="Bloem J."/>
            <person name="Labutti K."/>
            <person name="Salamov A."/>
            <person name="Andreopoulos B."/>
            <person name="Baker S."/>
            <person name="Barry K."/>
            <person name="Bills G."/>
            <person name="Bluhm B."/>
            <person name="Cannon C."/>
            <person name="Castanera R."/>
            <person name="Culley D."/>
            <person name="Daum C."/>
            <person name="Ezra D."/>
            <person name="Gonzalez J."/>
            <person name="Henrissat B."/>
            <person name="Kuo A."/>
            <person name="Liang C."/>
            <person name="Lipzen A."/>
            <person name="Lutzoni F."/>
            <person name="Magnuson J."/>
            <person name="Mondo S."/>
            <person name="Nolan M."/>
            <person name="Ohm R."/>
            <person name="Pangilinan J."/>
            <person name="Park H.-J."/>
            <person name="Ramirez L."/>
            <person name="Alfaro M."/>
            <person name="Sun H."/>
            <person name="Tritt A."/>
            <person name="Yoshinaga Y."/>
            <person name="Zwiers L.-H."/>
            <person name="Turgeon B."/>
            <person name="Goodwin S."/>
            <person name="Spatafora J."/>
            <person name="Crous P."/>
            <person name="Grigoriev I."/>
        </authorList>
    </citation>
    <scope>NUCLEOTIDE SEQUENCE</scope>
    <source>
        <strain evidence="1">CBS 116435</strain>
    </source>
</reference>
<keyword evidence="2" id="KW-1185">Reference proteome</keyword>
<sequence>MLALKLASCAVIAGETMQLPSLPHVGDAILLLLPRQHTAPVGRVYIGHVRSSCLSRLLFPHHSAVAELISGWWSVRIFPRPLAFRYSPGDRCCRAAPPPLAHSDRSAGSRQLIHAWEFLESFLMVSRDLNGHIVHRCVGSRDQFPEEKKALMSLGTSLTVPGLGGFVLQYISYSIFVARLSVFNRLPLQDHIHTAR</sequence>